<dbReference type="GO" id="GO:0016020">
    <property type="term" value="C:membrane"/>
    <property type="evidence" value="ECO:0007669"/>
    <property type="project" value="InterPro"/>
</dbReference>
<name>A0A8H6IF04_9AGAR</name>
<dbReference type="Proteomes" id="UP000521943">
    <property type="component" value="Unassembled WGS sequence"/>
</dbReference>
<keyword evidence="2" id="KW-1185">Reference proteome</keyword>
<sequence>MQTLPCLLHYLHLRLCMYSDAFPTLPPNILLLWRLLGGISTSILFSASESWLVSSPASPGIPSRRFYHHGPRNAHKRLVEAAAAGAVSNQLGGRLVRRSCHCECRLAWIVIRGTWAENWGAVVGRRMWRLPGSQVARGAGYRQARP</sequence>
<evidence type="ECO:0000313" key="2">
    <source>
        <dbReference type="Proteomes" id="UP000521943"/>
    </source>
</evidence>
<dbReference type="AlphaFoldDB" id="A0A8H6IF04"/>
<comment type="caution">
    <text evidence="1">The sequence shown here is derived from an EMBL/GenBank/DDBJ whole genome shotgun (WGS) entry which is preliminary data.</text>
</comment>
<gene>
    <name evidence="1" type="ORF">DFP72DRAFT_421643</name>
</gene>
<dbReference type="Pfam" id="PF05631">
    <property type="entry name" value="MFS_5"/>
    <property type="match status" value="1"/>
</dbReference>
<dbReference type="GO" id="GO:0015098">
    <property type="term" value="F:molybdate ion transmembrane transporter activity"/>
    <property type="evidence" value="ECO:0007669"/>
    <property type="project" value="InterPro"/>
</dbReference>
<accession>A0A8H6IF04</accession>
<dbReference type="OrthoDB" id="263957at2759"/>
<dbReference type="InterPro" id="IPR008509">
    <property type="entry name" value="MOT2/MFSD5"/>
</dbReference>
<protein>
    <submittedName>
        <fullName evidence="1">Uncharacterized protein</fullName>
    </submittedName>
</protein>
<proteinExistence type="predicted"/>
<evidence type="ECO:0000313" key="1">
    <source>
        <dbReference type="EMBL" id="KAF6764400.1"/>
    </source>
</evidence>
<organism evidence="1 2">
    <name type="scientific">Ephemerocybe angulata</name>
    <dbReference type="NCBI Taxonomy" id="980116"/>
    <lineage>
        <taxon>Eukaryota</taxon>
        <taxon>Fungi</taxon>
        <taxon>Dikarya</taxon>
        <taxon>Basidiomycota</taxon>
        <taxon>Agaricomycotina</taxon>
        <taxon>Agaricomycetes</taxon>
        <taxon>Agaricomycetidae</taxon>
        <taxon>Agaricales</taxon>
        <taxon>Agaricineae</taxon>
        <taxon>Psathyrellaceae</taxon>
        <taxon>Ephemerocybe</taxon>
    </lineage>
</organism>
<dbReference type="EMBL" id="JACGCI010000004">
    <property type="protein sequence ID" value="KAF6764400.1"/>
    <property type="molecule type" value="Genomic_DNA"/>
</dbReference>
<reference evidence="1 2" key="1">
    <citation type="submission" date="2020-07" db="EMBL/GenBank/DDBJ databases">
        <title>Comparative genomics of pyrophilous fungi reveals a link between fire events and developmental genes.</title>
        <authorList>
            <consortium name="DOE Joint Genome Institute"/>
            <person name="Steindorff A.S."/>
            <person name="Carver A."/>
            <person name="Calhoun S."/>
            <person name="Stillman K."/>
            <person name="Liu H."/>
            <person name="Lipzen A."/>
            <person name="Pangilinan J."/>
            <person name="Labutti K."/>
            <person name="Bruns T.D."/>
            <person name="Grigoriev I.V."/>
        </authorList>
    </citation>
    <scope>NUCLEOTIDE SEQUENCE [LARGE SCALE GENOMIC DNA]</scope>
    <source>
        <strain evidence="1 2">CBS 144469</strain>
    </source>
</reference>